<dbReference type="RefSeq" id="WP_184010331.1">
    <property type="nucleotide sequence ID" value="NZ_JACIJS010000004.1"/>
</dbReference>
<name>A0A840WYT8_9RHOB</name>
<evidence type="ECO:0000313" key="1">
    <source>
        <dbReference type="EMBL" id="MBB5515564.1"/>
    </source>
</evidence>
<organism evidence="1 2">
    <name type="scientific">Rubricella aquisinus</name>
    <dbReference type="NCBI Taxonomy" id="2028108"/>
    <lineage>
        <taxon>Bacteria</taxon>
        <taxon>Pseudomonadati</taxon>
        <taxon>Pseudomonadota</taxon>
        <taxon>Alphaproteobacteria</taxon>
        <taxon>Rhodobacterales</taxon>
        <taxon>Paracoccaceae</taxon>
        <taxon>Rubricella</taxon>
    </lineage>
</organism>
<dbReference type="AlphaFoldDB" id="A0A840WYT8"/>
<evidence type="ECO:0008006" key="3">
    <source>
        <dbReference type="Google" id="ProtNLM"/>
    </source>
</evidence>
<keyword evidence="2" id="KW-1185">Reference proteome</keyword>
<protein>
    <recommendedName>
        <fullName evidence="3">GIY-YIG domain-containing protein</fullName>
    </recommendedName>
</protein>
<sequence length="153" mass="17093">MSLLDGFDLVEEITPERGPDGDIVLYHPHLEAKLQDRPLLPYGDGPFCRFGLISSKERAGIYIIAEDNVPVFVGRTKRTLRAILGNGGIGNISPASCYKGGNQTYVRVNAMITKAVQERAKIEVYFKAEALPDRAYDIRQRIISVMSPKWNIQ</sequence>
<accession>A0A840WYT8</accession>
<comment type="caution">
    <text evidence="1">The sequence shown here is derived from an EMBL/GenBank/DDBJ whole genome shotgun (WGS) entry which is preliminary data.</text>
</comment>
<proteinExistence type="predicted"/>
<dbReference type="Proteomes" id="UP000553766">
    <property type="component" value="Unassembled WGS sequence"/>
</dbReference>
<reference evidence="1 2" key="1">
    <citation type="submission" date="2020-08" db="EMBL/GenBank/DDBJ databases">
        <title>Genomic Encyclopedia of Type Strains, Phase IV (KMG-IV): sequencing the most valuable type-strain genomes for metagenomic binning, comparative biology and taxonomic classification.</title>
        <authorList>
            <person name="Goeker M."/>
        </authorList>
    </citation>
    <scope>NUCLEOTIDE SEQUENCE [LARGE SCALE GENOMIC DNA]</scope>
    <source>
        <strain evidence="1 2">DSM 103377</strain>
    </source>
</reference>
<dbReference type="EMBL" id="JACIJS010000004">
    <property type="protein sequence ID" value="MBB5515564.1"/>
    <property type="molecule type" value="Genomic_DNA"/>
</dbReference>
<gene>
    <name evidence="1" type="ORF">FHS89_001576</name>
</gene>
<evidence type="ECO:0000313" key="2">
    <source>
        <dbReference type="Proteomes" id="UP000553766"/>
    </source>
</evidence>